<dbReference type="RefSeq" id="WP_344581733.1">
    <property type="nucleotide sequence ID" value="NZ_BAAARK010000024.1"/>
</dbReference>
<keyword evidence="4" id="KW-1185">Reference proteome</keyword>
<evidence type="ECO:0000313" key="3">
    <source>
        <dbReference type="EMBL" id="GAA2679445.1"/>
    </source>
</evidence>
<dbReference type="InterPro" id="IPR001509">
    <property type="entry name" value="Epimerase_deHydtase"/>
</dbReference>
<dbReference type="Gene3D" id="3.40.50.720">
    <property type="entry name" value="NAD(P)-binding Rossmann-like Domain"/>
    <property type="match status" value="1"/>
</dbReference>
<proteinExistence type="inferred from homology"/>
<comment type="similarity">
    <text evidence="1">Belongs to the NAD(P)-dependent epimerase/dehydratase family.</text>
</comment>
<dbReference type="PANTHER" id="PTHR43000">
    <property type="entry name" value="DTDP-D-GLUCOSE 4,6-DEHYDRATASE-RELATED"/>
    <property type="match status" value="1"/>
</dbReference>
<dbReference type="InterPro" id="IPR036291">
    <property type="entry name" value="NAD(P)-bd_dom_sf"/>
</dbReference>
<evidence type="ECO:0000256" key="1">
    <source>
        <dbReference type="ARBA" id="ARBA00007637"/>
    </source>
</evidence>
<evidence type="ECO:0000313" key="4">
    <source>
        <dbReference type="Proteomes" id="UP001500994"/>
    </source>
</evidence>
<dbReference type="SUPFAM" id="SSF51735">
    <property type="entry name" value="NAD(P)-binding Rossmann-fold domains"/>
    <property type="match status" value="1"/>
</dbReference>
<feature type="domain" description="NAD-dependent epimerase/dehydratase" evidence="2">
    <location>
        <begin position="4"/>
        <end position="243"/>
    </location>
</feature>
<reference evidence="4" key="1">
    <citation type="journal article" date="2019" name="Int. J. Syst. Evol. Microbiol.">
        <title>The Global Catalogue of Microorganisms (GCM) 10K type strain sequencing project: providing services to taxonomists for standard genome sequencing and annotation.</title>
        <authorList>
            <consortium name="The Broad Institute Genomics Platform"/>
            <consortium name="The Broad Institute Genome Sequencing Center for Infectious Disease"/>
            <person name="Wu L."/>
            <person name="Ma J."/>
        </authorList>
    </citation>
    <scope>NUCLEOTIDE SEQUENCE [LARGE SCALE GENOMIC DNA]</scope>
    <source>
        <strain evidence="4">JCM 16374</strain>
    </source>
</reference>
<evidence type="ECO:0000259" key="2">
    <source>
        <dbReference type="Pfam" id="PF01370"/>
    </source>
</evidence>
<comment type="caution">
    <text evidence="3">The sequence shown here is derived from an EMBL/GenBank/DDBJ whole genome shotgun (WGS) entry which is preliminary data.</text>
</comment>
<gene>
    <name evidence="3" type="ORF">GCM10009864_59550</name>
</gene>
<protein>
    <submittedName>
        <fullName evidence="3">NAD-dependent epimerase/dehydratase family protein</fullName>
    </submittedName>
</protein>
<dbReference type="Pfam" id="PF01370">
    <property type="entry name" value="Epimerase"/>
    <property type="match status" value="1"/>
</dbReference>
<name>A0ABP6EY14_9ACTN</name>
<sequence>MHVWIVGGAGLIGSHLAQRLRRHHEVLVSDSFRALRSMAPGPCRDLAERACDARLAGVDVLEIDVRDTTAMRRAAHAFQPEVVVWLAALLASESRQAPAEAQEVQVDAFARYLSEGRGGARRVVLASSSYAYGHFTVSPTPETAPLSPVDVYGRTKTQAEGLLAEAASVDGFEHVAVRPSAVLGPGDPRARFGCVAIENALHEGLVRVAEPDFVSDFTYVSDAAHGFAAAAEHADPPDVFNLAYGEARTNEDLGRTIAAHTGARLELLPSTWRSTGYVPSRGALDVTRAQRLGCAPRLGLDAAVTAFLRDRRQLLESGTAEARSGRREATWIARD</sequence>
<dbReference type="Proteomes" id="UP001500994">
    <property type="component" value="Unassembled WGS sequence"/>
</dbReference>
<accession>A0ABP6EY14</accession>
<organism evidence="3 4">
    <name type="scientific">Streptomyces lunalinharesii</name>
    <dbReference type="NCBI Taxonomy" id="333384"/>
    <lineage>
        <taxon>Bacteria</taxon>
        <taxon>Bacillati</taxon>
        <taxon>Actinomycetota</taxon>
        <taxon>Actinomycetes</taxon>
        <taxon>Kitasatosporales</taxon>
        <taxon>Streptomycetaceae</taxon>
        <taxon>Streptomyces</taxon>
    </lineage>
</organism>
<dbReference type="EMBL" id="BAAARK010000024">
    <property type="protein sequence ID" value="GAA2679445.1"/>
    <property type="molecule type" value="Genomic_DNA"/>
</dbReference>